<dbReference type="PANTHER" id="PTHR30217">
    <property type="entry name" value="PEPTIDASE U32 FAMILY"/>
    <property type="match status" value="1"/>
</dbReference>
<protein>
    <submittedName>
        <fullName evidence="1">U32 family peptidase</fullName>
    </submittedName>
</protein>
<organism evidence="1 2">
    <name type="scientific">Psychrobacillus glaciei</name>
    <dbReference type="NCBI Taxonomy" id="2283160"/>
    <lineage>
        <taxon>Bacteria</taxon>
        <taxon>Bacillati</taxon>
        <taxon>Bacillota</taxon>
        <taxon>Bacilli</taxon>
        <taxon>Bacillales</taxon>
        <taxon>Bacillaceae</taxon>
        <taxon>Psychrobacillus</taxon>
    </lineage>
</organism>
<dbReference type="RefSeq" id="WP_151700425.1">
    <property type="nucleotide sequence ID" value="NZ_CP031223.1"/>
</dbReference>
<evidence type="ECO:0000313" key="1">
    <source>
        <dbReference type="EMBL" id="QFF99515.1"/>
    </source>
</evidence>
<dbReference type="InterPro" id="IPR001539">
    <property type="entry name" value="Peptidase_U32"/>
</dbReference>
<dbReference type="PANTHER" id="PTHR30217:SF7">
    <property type="entry name" value="TRNA HYDROXYLATION PROTEIN P2"/>
    <property type="match status" value="1"/>
</dbReference>
<name>A0A5J6SNI3_9BACI</name>
<sequence>MKKTELLVTPTSIIHMKELIQAGADAFLVGEQFFGLRLAGEFSVEDIEVATKLTKAHNKKIYVAMNGLFHNDKVDLLAPYIQKMQKIGVDAIVFGDPSVIIARREAGVAIPLHWNTEQTATNYFTANYWGQRGATRAVLARELSLDEIVEVKENAEVQIEIQVHGMTCIFQSKRALLGNYFLFQDKAMEVENRSKNNNMFLHDKERSNKYPIYEDQNGTHIFSPNDMCMIDELDELLDAEIDSLKIDGVLHDPAYITTITGYYRQAIDAFYDSRSAYKEIKKELYKKIEEIQPPLRPLDTGFFFKETVY</sequence>
<dbReference type="OrthoDB" id="9807498at2"/>
<dbReference type="AlphaFoldDB" id="A0A5J6SNI3"/>
<gene>
    <name evidence="1" type="ORF">PB01_12130</name>
</gene>
<evidence type="ECO:0000313" key="2">
    <source>
        <dbReference type="Proteomes" id="UP000325517"/>
    </source>
</evidence>
<dbReference type="EMBL" id="CP031223">
    <property type="protein sequence ID" value="QFF99515.1"/>
    <property type="molecule type" value="Genomic_DNA"/>
</dbReference>
<dbReference type="Proteomes" id="UP000325517">
    <property type="component" value="Chromosome"/>
</dbReference>
<reference evidence="1 2" key="1">
    <citation type="submission" date="2018-07" db="EMBL/GenBank/DDBJ databases">
        <title>Complete genome sequence of Psychrobacillus sp. PB01, isolated from iceberg, and comparative genome analysis of Psychrobacillus strains.</title>
        <authorList>
            <person name="Lee P.C."/>
        </authorList>
    </citation>
    <scope>NUCLEOTIDE SEQUENCE [LARGE SCALE GENOMIC DNA]</scope>
    <source>
        <strain evidence="1 2">PB01</strain>
    </source>
</reference>
<dbReference type="KEGG" id="psyo:PB01_12130"/>
<dbReference type="InterPro" id="IPR051454">
    <property type="entry name" value="RNA/ubiquinone_mod_enzymes"/>
</dbReference>
<dbReference type="Pfam" id="PF01136">
    <property type="entry name" value="Peptidase_U32"/>
    <property type="match status" value="1"/>
</dbReference>
<proteinExistence type="predicted"/>
<accession>A0A5J6SNI3</accession>
<keyword evidence="2" id="KW-1185">Reference proteome</keyword>